<evidence type="ECO:0008006" key="3">
    <source>
        <dbReference type="Google" id="ProtNLM"/>
    </source>
</evidence>
<accession>A0A9D1RK04</accession>
<reference evidence="1" key="2">
    <citation type="submission" date="2021-04" db="EMBL/GenBank/DDBJ databases">
        <authorList>
            <person name="Gilroy R."/>
        </authorList>
    </citation>
    <scope>NUCLEOTIDE SEQUENCE</scope>
    <source>
        <strain evidence="1">Gambia16-930</strain>
    </source>
</reference>
<name>A0A9D1RK04_9BACT</name>
<gene>
    <name evidence="1" type="ORF">IAC47_07385</name>
</gene>
<dbReference type="AlphaFoldDB" id="A0A9D1RK04"/>
<organism evidence="1 2">
    <name type="scientific">Candidatus Onthomorpha intestinigallinarum</name>
    <dbReference type="NCBI Taxonomy" id="2840880"/>
    <lineage>
        <taxon>Bacteria</taxon>
        <taxon>Pseudomonadati</taxon>
        <taxon>Bacteroidota</taxon>
        <taxon>Bacteroidia</taxon>
        <taxon>Bacteroidales</taxon>
        <taxon>Candidatus Onthomorpha</taxon>
    </lineage>
</organism>
<reference evidence="1" key="1">
    <citation type="journal article" date="2021" name="PeerJ">
        <title>Extensive microbial diversity within the chicken gut microbiome revealed by metagenomics and culture.</title>
        <authorList>
            <person name="Gilroy R."/>
            <person name="Ravi A."/>
            <person name="Getino M."/>
            <person name="Pursley I."/>
            <person name="Horton D.L."/>
            <person name="Alikhan N.F."/>
            <person name="Baker D."/>
            <person name="Gharbi K."/>
            <person name="Hall N."/>
            <person name="Watson M."/>
            <person name="Adriaenssens E.M."/>
            <person name="Foster-Nyarko E."/>
            <person name="Jarju S."/>
            <person name="Secka A."/>
            <person name="Antonio M."/>
            <person name="Oren A."/>
            <person name="Chaudhuri R.R."/>
            <person name="La Ragione R."/>
            <person name="Hildebrand F."/>
            <person name="Pallen M.J."/>
        </authorList>
    </citation>
    <scope>NUCLEOTIDE SEQUENCE</scope>
    <source>
        <strain evidence="1">Gambia16-930</strain>
    </source>
</reference>
<protein>
    <recommendedName>
        <fullName evidence="3">PAS domain-containing protein</fullName>
    </recommendedName>
</protein>
<feature type="non-terminal residue" evidence="1">
    <location>
        <position position="1"/>
    </location>
</feature>
<proteinExistence type="predicted"/>
<dbReference type="Proteomes" id="UP000824267">
    <property type="component" value="Unassembled WGS sequence"/>
</dbReference>
<comment type="caution">
    <text evidence="1">The sequence shown here is derived from an EMBL/GenBank/DDBJ whole genome shotgun (WGS) entry which is preliminary data.</text>
</comment>
<sequence>LIHHIYPGIAIINSEFKVVESNAGFIEILGDDAKEIDEVIPGLIGADIKTLLPNEMLNHLEYVIKYAEDVINKDFEYNDRFINVSIFSLVANKSVCMIFRNLYQEEERPEEIIHRVNDVIKENLLQVQQIGFILGEGAAKTEKMLNSIIKTYKEQIGQR</sequence>
<evidence type="ECO:0000313" key="2">
    <source>
        <dbReference type="Proteomes" id="UP000824267"/>
    </source>
</evidence>
<evidence type="ECO:0000313" key="1">
    <source>
        <dbReference type="EMBL" id="HIW88072.1"/>
    </source>
</evidence>
<dbReference type="EMBL" id="DXGG01000230">
    <property type="protein sequence ID" value="HIW88072.1"/>
    <property type="molecule type" value="Genomic_DNA"/>
</dbReference>